<dbReference type="SMART" id="SM00320">
    <property type="entry name" value="WD40"/>
    <property type="match status" value="2"/>
</dbReference>
<dbReference type="OrthoDB" id="2654453at2759"/>
<dbReference type="EMBL" id="JAACJM010000500">
    <property type="protein sequence ID" value="KAF5314800.1"/>
    <property type="molecule type" value="Genomic_DNA"/>
</dbReference>
<dbReference type="Pfam" id="PF00400">
    <property type="entry name" value="WD40"/>
    <property type="match status" value="1"/>
</dbReference>
<organism evidence="4 5">
    <name type="scientific">Tetrapyrgos nigripes</name>
    <dbReference type="NCBI Taxonomy" id="182062"/>
    <lineage>
        <taxon>Eukaryota</taxon>
        <taxon>Fungi</taxon>
        <taxon>Dikarya</taxon>
        <taxon>Basidiomycota</taxon>
        <taxon>Agaricomycotina</taxon>
        <taxon>Agaricomycetes</taxon>
        <taxon>Agaricomycetidae</taxon>
        <taxon>Agaricales</taxon>
        <taxon>Marasmiineae</taxon>
        <taxon>Marasmiaceae</taxon>
        <taxon>Tetrapyrgos</taxon>
    </lineage>
</organism>
<dbReference type="GO" id="GO:1990234">
    <property type="term" value="C:transferase complex"/>
    <property type="evidence" value="ECO:0007669"/>
    <property type="project" value="UniProtKB-ARBA"/>
</dbReference>
<feature type="compositionally biased region" description="Basic and acidic residues" evidence="3">
    <location>
        <begin position="378"/>
        <end position="388"/>
    </location>
</feature>
<accession>A0A8H5EW52</accession>
<evidence type="ECO:0000256" key="1">
    <source>
        <dbReference type="ARBA" id="ARBA00022574"/>
    </source>
</evidence>
<dbReference type="InterPro" id="IPR015943">
    <property type="entry name" value="WD40/YVTN_repeat-like_dom_sf"/>
</dbReference>
<dbReference type="PANTHER" id="PTHR22847">
    <property type="entry name" value="WD40 REPEAT PROTEIN"/>
    <property type="match status" value="1"/>
</dbReference>
<keyword evidence="1" id="KW-0853">WD repeat</keyword>
<proteinExistence type="predicted"/>
<dbReference type="Gene3D" id="2.130.10.10">
    <property type="entry name" value="YVTN repeat-like/Quinoprotein amine dehydrogenase"/>
    <property type="match status" value="2"/>
</dbReference>
<name>A0A8H5EW52_9AGAR</name>
<dbReference type="SUPFAM" id="SSF101898">
    <property type="entry name" value="NHL repeat"/>
    <property type="match status" value="1"/>
</dbReference>
<comment type="caution">
    <text evidence="4">The sequence shown here is derived from an EMBL/GenBank/DDBJ whole genome shotgun (WGS) entry which is preliminary data.</text>
</comment>
<feature type="region of interest" description="Disordered" evidence="3">
    <location>
        <begin position="366"/>
        <end position="413"/>
    </location>
</feature>
<dbReference type="AlphaFoldDB" id="A0A8H5EW52"/>
<evidence type="ECO:0000256" key="2">
    <source>
        <dbReference type="ARBA" id="ARBA00022737"/>
    </source>
</evidence>
<dbReference type="Proteomes" id="UP000559256">
    <property type="component" value="Unassembled WGS sequence"/>
</dbReference>
<evidence type="ECO:0000256" key="3">
    <source>
        <dbReference type="SAM" id="MobiDB-lite"/>
    </source>
</evidence>
<protein>
    <submittedName>
        <fullName evidence="4">Uncharacterized protein</fullName>
    </submittedName>
</protein>
<evidence type="ECO:0000313" key="5">
    <source>
        <dbReference type="Proteomes" id="UP000559256"/>
    </source>
</evidence>
<gene>
    <name evidence="4" type="ORF">D9758_019062</name>
</gene>
<dbReference type="InterPro" id="IPR001680">
    <property type="entry name" value="WD40_rpt"/>
</dbReference>
<dbReference type="PANTHER" id="PTHR22847:SF637">
    <property type="entry name" value="WD REPEAT DOMAIN 5B"/>
    <property type="match status" value="1"/>
</dbReference>
<keyword evidence="5" id="KW-1185">Reference proteome</keyword>
<reference evidence="4 5" key="1">
    <citation type="journal article" date="2020" name="ISME J.">
        <title>Uncovering the hidden diversity of litter-decomposition mechanisms in mushroom-forming fungi.</title>
        <authorList>
            <person name="Floudas D."/>
            <person name="Bentzer J."/>
            <person name="Ahren D."/>
            <person name="Johansson T."/>
            <person name="Persson P."/>
            <person name="Tunlid A."/>
        </authorList>
    </citation>
    <scope>NUCLEOTIDE SEQUENCE [LARGE SCALE GENOMIC DNA]</scope>
    <source>
        <strain evidence="4 5">CBS 291.85</strain>
    </source>
</reference>
<sequence length="449" mass="48458">MSDALGEIIITRTSLAPGHQVGERTITRRGGRVQILEKEFAVSNSSMAPYSFTTKPDTKTRKSTKGKYTLHALLDGHYGEVACIAAHPLGSHVASGGRDGTHIWNLQEKKLLGSPAGAGDRGVTTALAWMIRPDDTDDGLAFGTDDGYLSIWRRSRKEQDFAEVYCNRLEGGEDGQEIAAMAFDATSGQLAIVHRSEIVHRFVVGPLMRLTVVKSTRIKNHWPQAVAFGQTAARGPEIWSFGREDGEINIIDAGGKVTVTKTTGVLERGGAAISVKDDAYILDDTSQGVALYKLSGSERVKTFAVETNERRSRNVCFHDGGKAIVTGSDHGDVYVFDRRTGEVNDIIHVGCKTGSNRSRQWCLTLTTDDGDGGSTDDNSWKIGREDRQNGSSSMGEKDACVATGGSTPGQAPPRTLRVASDLCTAVCSFRLAKPAAGRLYRKHANGWTV</sequence>
<evidence type="ECO:0000313" key="4">
    <source>
        <dbReference type="EMBL" id="KAF5314800.1"/>
    </source>
</evidence>
<keyword evidence="2" id="KW-0677">Repeat</keyword>